<accession>A0A646KNQ8</accession>
<feature type="domain" description="DUF397" evidence="1">
    <location>
        <begin position="10"/>
        <end position="62"/>
    </location>
</feature>
<dbReference type="InterPro" id="IPR007278">
    <property type="entry name" value="DUF397"/>
</dbReference>
<dbReference type="AlphaFoldDB" id="A0A646KNQ8"/>
<name>A0A646KNQ8_STRJU</name>
<dbReference type="Pfam" id="PF04149">
    <property type="entry name" value="DUF397"/>
    <property type="match status" value="1"/>
</dbReference>
<sequence>MEVQHHAAPVWRKSSYSSANGQCVEVRDDFPGVMPVRDSKVPTGPCLAFAEPSWMSFVGALKTGTFRPAG</sequence>
<dbReference type="OrthoDB" id="4570646at2"/>
<comment type="caution">
    <text evidence="2">The sequence shown here is derived from an EMBL/GenBank/DDBJ whole genome shotgun (WGS) entry which is preliminary data.</text>
</comment>
<reference evidence="2 3" key="1">
    <citation type="submission" date="2019-05" db="EMBL/GenBank/DDBJ databases">
        <title>Comparative genomics and metabolomics analyses of clavulanic acid producing Streptomyces species provides insight into specialized metabolism and evolution of beta-lactam biosynthetic gene clusters.</title>
        <authorList>
            <person name="Moore M.A."/>
            <person name="Cruz-Morales P."/>
            <person name="Barona Gomez F."/>
            <person name="Kapil T."/>
        </authorList>
    </citation>
    <scope>NUCLEOTIDE SEQUENCE [LARGE SCALE GENOMIC DNA]</scope>
    <source>
        <strain evidence="2 3">NRRL 5741</strain>
    </source>
</reference>
<gene>
    <name evidence="2" type="ORF">FF041_27065</name>
</gene>
<dbReference type="EMBL" id="VCLA01000174">
    <property type="protein sequence ID" value="MQT03697.1"/>
    <property type="molecule type" value="Genomic_DNA"/>
</dbReference>
<proteinExistence type="predicted"/>
<keyword evidence="3" id="KW-1185">Reference proteome</keyword>
<evidence type="ECO:0000313" key="3">
    <source>
        <dbReference type="Proteomes" id="UP000419138"/>
    </source>
</evidence>
<protein>
    <submittedName>
        <fullName evidence="2">DUF397 domain-containing protein</fullName>
    </submittedName>
</protein>
<dbReference type="Proteomes" id="UP000419138">
    <property type="component" value="Unassembled WGS sequence"/>
</dbReference>
<evidence type="ECO:0000313" key="2">
    <source>
        <dbReference type="EMBL" id="MQT03697.1"/>
    </source>
</evidence>
<evidence type="ECO:0000259" key="1">
    <source>
        <dbReference type="Pfam" id="PF04149"/>
    </source>
</evidence>
<organism evidence="2 3">
    <name type="scientific">Streptomyces jumonjinensis</name>
    <dbReference type="NCBI Taxonomy" id="1945"/>
    <lineage>
        <taxon>Bacteria</taxon>
        <taxon>Bacillati</taxon>
        <taxon>Actinomycetota</taxon>
        <taxon>Actinomycetes</taxon>
        <taxon>Kitasatosporales</taxon>
        <taxon>Streptomycetaceae</taxon>
        <taxon>Streptomyces</taxon>
    </lineage>
</organism>